<organism evidence="2 3">
    <name type="scientific">Halobaculum marinum</name>
    <dbReference type="NCBI Taxonomy" id="3031996"/>
    <lineage>
        <taxon>Archaea</taxon>
        <taxon>Methanobacteriati</taxon>
        <taxon>Methanobacteriota</taxon>
        <taxon>Stenosarchaea group</taxon>
        <taxon>Halobacteria</taxon>
        <taxon>Halobacteriales</taxon>
        <taxon>Haloferacaceae</taxon>
        <taxon>Halobaculum</taxon>
    </lineage>
</organism>
<name>A0ABD5WS54_9EURY</name>
<gene>
    <name evidence="2" type="ORF">ACFQKD_03175</name>
</gene>
<keyword evidence="1" id="KW-0472">Membrane</keyword>
<evidence type="ECO:0000313" key="2">
    <source>
        <dbReference type="EMBL" id="MFC7096295.1"/>
    </source>
</evidence>
<accession>A0ABD5WS54</accession>
<dbReference type="RefSeq" id="WP_276239231.1">
    <property type="nucleotide sequence ID" value="NZ_CP119989.1"/>
</dbReference>
<reference evidence="2 3" key="1">
    <citation type="journal article" date="2019" name="Int. J. Syst. Evol. Microbiol.">
        <title>The Global Catalogue of Microorganisms (GCM) 10K type strain sequencing project: providing services to taxonomists for standard genome sequencing and annotation.</title>
        <authorList>
            <consortium name="The Broad Institute Genomics Platform"/>
            <consortium name="The Broad Institute Genome Sequencing Center for Infectious Disease"/>
            <person name="Wu L."/>
            <person name="Ma J."/>
        </authorList>
    </citation>
    <scope>NUCLEOTIDE SEQUENCE [LARGE SCALE GENOMIC DNA]</scope>
    <source>
        <strain evidence="2 3">DT55</strain>
    </source>
</reference>
<protein>
    <submittedName>
        <fullName evidence="2">Uncharacterized protein</fullName>
    </submittedName>
</protein>
<comment type="caution">
    <text evidence="2">The sequence shown here is derived from an EMBL/GenBank/DDBJ whole genome shotgun (WGS) entry which is preliminary data.</text>
</comment>
<keyword evidence="3" id="KW-1185">Reference proteome</keyword>
<proteinExistence type="predicted"/>
<evidence type="ECO:0000256" key="1">
    <source>
        <dbReference type="SAM" id="Phobius"/>
    </source>
</evidence>
<dbReference type="Proteomes" id="UP001596388">
    <property type="component" value="Unassembled WGS sequence"/>
</dbReference>
<feature type="transmembrane region" description="Helical" evidence="1">
    <location>
        <begin position="37"/>
        <end position="56"/>
    </location>
</feature>
<feature type="transmembrane region" description="Helical" evidence="1">
    <location>
        <begin position="12"/>
        <end position="30"/>
    </location>
</feature>
<evidence type="ECO:0000313" key="3">
    <source>
        <dbReference type="Proteomes" id="UP001596388"/>
    </source>
</evidence>
<dbReference type="GeneID" id="79269818"/>
<dbReference type="EMBL" id="JBHTAG010000002">
    <property type="protein sequence ID" value="MFC7096295.1"/>
    <property type="molecule type" value="Genomic_DNA"/>
</dbReference>
<keyword evidence="1" id="KW-1133">Transmembrane helix</keyword>
<sequence>MTDSDGLLASNAPVVLALAGVVAFFFPLLYLDSMAAIMVGIFVAMGLWVAAAGAAGDDSIAAESVPQKRA</sequence>
<dbReference type="AlphaFoldDB" id="A0ABD5WS54"/>
<keyword evidence="1" id="KW-0812">Transmembrane</keyword>